<proteinExistence type="predicted"/>
<dbReference type="OrthoDB" id="3232941at2759"/>
<gene>
    <name evidence="2" type="ORF">SCHCODRAFT_61715</name>
</gene>
<dbReference type="EMBL" id="GL377314">
    <property type="protein sequence ID" value="EFI91998.1"/>
    <property type="molecule type" value="Genomic_DNA"/>
</dbReference>
<evidence type="ECO:0000313" key="3">
    <source>
        <dbReference type="Proteomes" id="UP000007431"/>
    </source>
</evidence>
<dbReference type="Proteomes" id="UP000007431">
    <property type="component" value="Unassembled WGS sequence"/>
</dbReference>
<dbReference type="GeneID" id="9593090"/>
<sequence>MESDVLGGVYEPFWEKLPFTDIHLAITPDILHQLYQGVFKHLVSWCRLCVSPEELDRRIRTLPPAFGVHHFDNGFSALSQVTGKVRKHMAKILLGCLVGLMPRAGILACKAILDFIYYAQYTTHDDVSLSQMHDALEIWQQNSHHFITTKCREDLNIPKFHSLLHYVDSIRLLGTTDNFNTELFERLHIEFAKRGWRASNKRDAMPQMINWLDRQERMLGWERYLAAVTPKEDNGRDDDTVRPTVPTNPLEPGISIAKHPTKAAQRVSDITHLHHAPGFEGSLKEYLGAIMRPNPSPPMRSRKHPLPFERLDVFHQFQFHPLSVDDEDDEDETVKASPDGNRFDTVLVLTGDDSESTQVQGTRLCEFPPSYH</sequence>
<dbReference type="InterPro" id="IPR041078">
    <property type="entry name" value="Plavaka"/>
</dbReference>
<dbReference type="InParanoid" id="D8QJJ7"/>
<dbReference type="eggNOG" id="ENOG502SHSB">
    <property type="taxonomic scope" value="Eukaryota"/>
</dbReference>
<evidence type="ECO:0000313" key="2">
    <source>
        <dbReference type="EMBL" id="EFI91998.1"/>
    </source>
</evidence>
<feature type="compositionally biased region" description="Basic and acidic residues" evidence="1">
    <location>
        <begin position="232"/>
        <end position="241"/>
    </location>
</feature>
<dbReference type="VEuPathDB" id="FungiDB:SCHCODRAFT_02591384"/>
<name>D8QJJ7_SCHCM</name>
<dbReference type="AlphaFoldDB" id="D8QJJ7"/>
<keyword evidence="3" id="KW-1185">Reference proteome</keyword>
<organism evidence="3">
    <name type="scientific">Schizophyllum commune (strain H4-8 / FGSC 9210)</name>
    <name type="common">Split gill fungus</name>
    <dbReference type="NCBI Taxonomy" id="578458"/>
    <lineage>
        <taxon>Eukaryota</taxon>
        <taxon>Fungi</taxon>
        <taxon>Dikarya</taxon>
        <taxon>Basidiomycota</taxon>
        <taxon>Agaricomycotina</taxon>
        <taxon>Agaricomycetes</taxon>
        <taxon>Agaricomycetidae</taxon>
        <taxon>Agaricales</taxon>
        <taxon>Schizophyllaceae</taxon>
        <taxon>Schizophyllum</taxon>
    </lineage>
</organism>
<reference evidence="2 3" key="1">
    <citation type="journal article" date="2010" name="Nat. Biotechnol.">
        <title>Genome sequence of the model mushroom Schizophyllum commune.</title>
        <authorList>
            <person name="Ohm R.A."/>
            <person name="de Jong J.F."/>
            <person name="Lugones L.G."/>
            <person name="Aerts A."/>
            <person name="Kothe E."/>
            <person name="Stajich J.E."/>
            <person name="de Vries R.P."/>
            <person name="Record E."/>
            <person name="Levasseur A."/>
            <person name="Baker S.E."/>
            <person name="Bartholomew K.A."/>
            <person name="Coutinho P.M."/>
            <person name="Erdmann S."/>
            <person name="Fowler T.J."/>
            <person name="Gathman A.C."/>
            <person name="Lombard V."/>
            <person name="Henrissat B."/>
            <person name="Knabe N."/>
            <person name="Kuees U."/>
            <person name="Lilly W.W."/>
            <person name="Lindquist E."/>
            <person name="Lucas S."/>
            <person name="Magnuson J.K."/>
            <person name="Piumi F."/>
            <person name="Raudaskoski M."/>
            <person name="Salamov A."/>
            <person name="Schmutz J."/>
            <person name="Schwarze F.W.M.R."/>
            <person name="vanKuyk P.A."/>
            <person name="Horton J.S."/>
            <person name="Grigoriev I.V."/>
            <person name="Woesten H.A.B."/>
        </authorList>
    </citation>
    <scope>NUCLEOTIDE SEQUENCE [LARGE SCALE GENOMIC DNA]</scope>
    <source>
        <strain evidence="3">H4-8 / FGSC 9210</strain>
    </source>
</reference>
<accession>D8QJJ7</accession>
<evidence type="ECO:0000256" key="1">
    <source>
        <dbReference type="SAM" id="MobiDB-lite"/>
    </source>
</evidence>
<dbReference type="KEGG" id="scm:SCHCO_02591384"/>
<protein>
    <submittedName>
        <fullName evidence="2">Uncharacterized protein</fullName>
    </submittedName>
</protein>
<feature type="region of interest" description="Disordered" evidence="1">
    <location>
        <begin position="232"/>
        <end position="254"/>
    </location>
</feature>
<dbReference type="Pfam" id="PF18759">
    <property type="entry name" value="Plavaka"/>
    <property type="match status" value="1"/>
</dbReference>
<dbReference type="STRING" id="578458.D8QJJ7"/>
<dbReference type="HOGENOM" id="CLU_006344_0_1_1"/>
<dbReference type="RefSeq" id="XP_003026901.1">
    <property type="nucleotide sequence ID" value="XM_003026855.1"/>
</dbReference>